<evidence type="ECO:0000313" key="2">
    <source>
        <dbReference type="EMBL" id="CAJ1381696.1"/>
    </source>
</evidence>
<dbReference type="Pfam" id="PF00644">
    <property type="entry name" value="PARP"/>
    <property type="match status" value="1"/>
</dbReference>
<accession>A0AA36I5Y1</accession>
<proteinExistence type="predicted"/>
<reference evidence="2" key="1">
    <citation type="submission" date="2023-08" db="EMBL/GenBank/DDBJ databases">
        <authorList>
            <person name="Chen Y."/>
            <person name="Shah S."/>
            <person name="Dougan E. K."/>
            <person name="Thang M."/>
            <person name="Chan C."/>
        </authorList>
    </citation>
    <scope>NUCLEOTIDE SEQUENCE</scope>
</reference>
<dbReference type="SUPFAM" id="SSF56399">
    <property type="entry name" value="ADP-ribosylation"/>
    <property type="match status" value="1"/>
</dbReference>
<keyword evidence="3" id="KW-1185">Reference proteome</keyword>
<dbReference type="Gene3D" id="3.90.228.10">
    <property type="match status" value="1"/>
</dbReference>
<dbReference type="GO" id="GO:0003950">
    <property type="term" value="F:NAD+ poly-ADP-ribosyltransferase activity"/>
    <property type="evidence" value="ECO:0007669"/>
    <property type="project" value="InterPro"/>
</dbReference>
<dbReference type="AlphaFoldDB" id="A0AA36I5Y1"/>
<feature type="domain" description="PARP catalytic" evidence="1">
    <location>
        <begin position="269"/>
        <end position="355"/>
    </location>
</feature>
<sequence length="422" mass="47114">MEIEPCFARGWSMKRGHRKRIEACSWKALHSCSSAWGRSVVKRTVNTVHKAHFWFSNEPRAVQAKQRLLGHMILEGLAEFYAEEEEVEDLPELSDPLETENAEHFCTSLILQAKPGDLEVPSRDLFSETASDCKANEMCEVSSVCSTTAGTVSCDSPFSSRRTPWETALVRAEVSARQYFALHGEKSKPRVKKVRQSQRPYSVPEKVAEELRQLGAKVTCDRKACAFEQFRWEFLQNHLSQVGPSLRSLYGSWLFRPTPLSAAVQDRFWQAYQTCSDKLTVAYHGTNEAFLPSIYSQGLQIPGKDTGVRVANGSVLGVGIYTAKGHSASTSFRYTRGASKPMLVCAALDDDELVKHTPSVMVFFDDTRVVPLFEATATVRAKPVARVAPAAVPRVGPRTRLQRPQDPLVAFLSRRAACKRRG</sequence>
<name>A0AA36I5Y1_9DINO</name>
<evidence type="ECO:0000259" key="1">
    <source>
        <dbReference type="Pfam" id="PF00644"/>
    </source>
</evidence>
<protein>
    <recommendedName>
        <fullName evidence="1">PARP catalytic domain-containing protein</fullName>
    </recommendedName>
</protein>
<evidence type="ECO:0000313" key="3">
    <source>
        <dbReference type="Proteomes" id="UP001178507"/>
    </source>
</evidence>
<organism evidence="2 3">
    <name type="scientific">Effrenium voratum</name>
    <dbReference type="NCBI Taxonomy" id="2562239"/>
    <lineage>
        <taxon>Eukaryota</taxon>
        <taxon>Sar</taxon>
        <taxon>Alveolata</taxon>
        <taxon>Dinophyceae</taxon>
        <taxon>Suessiales</taxon>
        <taxon>Symbiodiniaceae</taxon>
        <taxon>Effrenium</taxon>
    </lineage>
</organism>
<dbReference type="Proteomes" id="UP001178507">
    <property type="component" value="Unassembled WGS sequence"/>
</dbReference>
<dbReference type="EMBL" id="CAUJNA010000835">
    <property type="protein sequence ID" value="CAJ1381696.1"/>
    <property type="molecule type" value="Genomic_DNA"/>
</dbReference>
<dbReference type="InterPro" id="IPR012317">
    <property type="entry name" value="Poly(ADP-ribose)pol_cat_dom"/>
</dbReference>
<comment type="caution">
    <text evidence="2">The sequence shown here is derived from an EMBL/GenBank/DDBJ whole genome shotgun (WGS) entry which is preliminary data.</text>
</comment>
<gene>
    <name evidence="2" type="ORF">EVOR1521_LOCUS9297</name>
</gene>